<evidence type="ECO:0000313" key="2">
    <source>
        <dbReference type="EMBL" id="STX42710.1"/>
    </source>
</evidence>
<reference evidence="1 3" key="1">
    <citation type="submission" date="2015-11" db="EMBL/GenBank/DDBJ databases">
        <title>Genomic analysis of 38 Legionella species identifies large and diverse effector repertoires.</title>
        <authorList>
            <person name="Burstein D."/>
            <person name="Amaro F."/>
            <person name="Zusman T."/>
            <person name="Lifshitz Z."/>
            <person name="Cohen O."/>
            <person name="Gilbert J.A."/>
            <person name="Pupko T."/>
            <person name="Shuman H.A."/>
            <person name="Segal G."/>
        </authorList>
    </citation>
    <scope>NUCLEOTIDE SEQUENCE [LARGE SCALE GENOMIC DNA]</scope>
    <source>
        <strain evidence="1 3">Lyon 8420412</strain>
    </source>
</reference>
<evidence type="ECO:0000313" key="3">
    <source>
        <dbReference type="Proteomes" id="UP000054691"/>
    </source>
</evidence>
<dbReference type="AlphaFoldDB" id="A0A378JDK3"/>
<dbReference type="EMBL" id="UGOB01000001">
    <property type="protein sequence ID" value="STX42710.1"/>
    <property type="molecule type" value="Genomic_DNA"/>
</dbReference>
<dbReference type="EMBL" id="LNYE01000029">
    <property type="protein sequence ID" value="KTD06039.1"/>
    <property type="molecule type" value="Genomic_DNA"/>
</dbReference>
<dbReference type="Proteomes" id="UP000254476">
    <property type="component" value="Unassembled WGS sequence"/>
</dbReference>
<dbReference type="PROSITE" id="PS51257">
    <property type="entry name" value="PROKAR_LIPOPROTEIN"/>
    <property type="match status" value="1"/>
</dbReference>
<dbReference type="Proteomes" id="UP000054691">
    <property type="component" value="Unassembled WGS sequence"/>
</dbReference>
<evidence type="ECO:0000313" key="1">
    <source>
        <dbReference type="EMBL" id="KTD06039.1"/>
    </source>
</evidence>
<organism evidence="2 4">
    <name type="scientific">Legionella gratiana</name>
    <dbReference type="NCBI Taxonomy" id="45066"/>
    <lineage>
        <taxon>Bacteria</taxon>
        <taxon>Pseudomonadati</taxon>
        <taxon>Pseudomonadota</taxon>
        <taxon>Gammaproteobacteria</taxon>
        <taxon>Legionellales</taxon>
        <taxon>Legionellaceae</taxon>
        <taxon>Legionella</taxon>
    </lineage>
</organism>
<protein>
    <recommendedName>
        <fullName evidence="5">Lipoprotein</fullName>
    </recommendedName>
</protein>
<keyword evidence="3" id="KW-1185">Reference proteome</keyword>
<proteinExistence type="predicted"/>
<evidence type="ECO:0008006" key="5">
    <source>
        <dbReference type="Google" id="ProtNLM"/>
    </source>
</evidence>
<reference evidence="2 4" key="2">
    <citation type="submission" date="2018-06" db="EMBL/GenBank/DDBJ databases">
        <authorList>
            <consortium name="Pathogen Informatics"/>
            <person name="Doyle S."/>
        </authorList>
    </citation>
    <scope>NUCLEOTIDE SEQUENCE [LARGE SCALE GENOMIC DNA]</scope>
    <source>
        <strain evidence="2 4">NCTC12388</strain>
    </source>
</reference>
<evidence type="ECO:0000313" key="4">
    <source>
        <dbReference type="Proteomes" id="UP000254476"/>
    </source>
</evidence>
<name>A0A378JDK3_9GAMM</name>
<gene>
    <name evidence="1" type="ORF">Lgra_2816</name>
    <name evidence="2" type="ORF">NCTC12388_00772</name>
</gene>
<accession>A0A378JDK3</accession>
<sequence>MKGGFIMKWIILLGTIILMTGCYCTNAVKYTPVYTPAITYTSTVAYKPVVTYQPVVRYRPTVTYRPVTVTSVITPVVQPGVFYSYPVESLCGYNCY</sequence>